<dbReference type="InterPro" id="IPR011333">
    <property type="entry name" value="SKP1/BTB/POZ_sf"/>
</dbReference>
<proteinExistence type="predicted"/>
<evidence type="ECO:0000313" key="4">
    <source>
        <dbReference type="Proteomes" id="UP000230002"/>
    </source>
</evidence>
<dbReference type="PROSITE" id="PS50097">
    <property type="entry name" value="BTB"/>
    <property type="match status" value="1"/>
</dbReference>
<keyword evidence="4" id="KW-1185">Reference proteome</keyword>
<feature type="region of interest" description="Disordered" evidence="1">
    <location>
        <begin position="1"/>
        <end position="31"/>
    </location>
</feature>
<evidence type="ECO:0000313" key="3">
    <source>
        <dbReference type="EMBL" id="PIL26316.1"/>
    </source>
</evidence>
<sequence length="344" mass="37970">MSSSEIPRKRPRVESPPPTENTTSETGHDRDTEFWFEDGTIILIAGNFEFRVYKGILASCSTVFRNMFTFPQPESSSTSATSSSSSTSDCPFVHVADSPEDIREILRCLMPGKGSSTPFSPDARPTFQAVSACVRLGHKYELDHLLDSALGYLRRYYPTDFNTYASHPAPPPSFRPVHSIGVVNLARLIGAHDLLPIALYECCALQATELLEGFHRDDGTHESLSRADLALCIKAQAALVKAHVQRAVSITTGAQYVPSMHVYMTCKFAVDNVAHTNLTHIGTMTNTRALAMRPLWIIEGPPGTALPCTNCMAFLENQDLAQRRWVWNCLPNLIGVAVVDWKQA</sequence>
<dbReference type="Proteomes" id="UP000230002">
    <property type="component" value="Unassembled WGS sequence"/>
</dbReference>
<gene>
    <name evidence="3" type="ORF">GSI_12072</name>
</gene>
<dbReference type="Pfam" id="PF00651">
    <property type="entry name" value="BTB"/>
    <property type="match status" value="1"/>
</dbReference>
<dbReference type="CDD" id="cd18186">
    <property type="entry name" value="BTB_POZ_ZBTB_KLHL-like"/>
    <property type="match status" value="1"/>
</dbReference>
<accession>A0A2G8RXS2</accession>
<dbReference type="OrthoDB" id="3036049at2759"/>
<protein>
    <recommendedName>
        <fullName evidence="2">BTB domain-containing protein</fullName>
    </recommendedName>
</protein>
<dbReference type="AlphaFoldDB" id="A0A2G8RXS2"/>
<reference evidence="3 4" key="1">
    <citation type="journal article" date="2015" name="Sci. Rep.">
        <title>Chromosome-level genome map provides insights into diverse defense mechanisms in the medicinal fungus Ganoderma sinense.</title>
        <authorList>
            <person name="Zhu Y."/>
            <person name="Xu J."/>
            <person name="Sun C."/>
            <person name="Zhou S."/>
            <person name="Xu H."/>
            <person name="Nelson D.R."/>
            <person name="Qian J."/>
            <person name="Song J."/>
            <person name="Luo H."/>
            <person name="Xiang L."/>
            <person name="Li Y."/>
            <person name="Xu Z."/>
            <person name="Ji A."/>
            <person name="Wang L."/>
            <person name="Lu S."/>
            <person name="Hayward A."/>
            <person name="Sun W."/>
            <person name="Li X."/>
            <person name="Schwartz D.C."/>
            <person name="Wang Y."/>
            <person name="Chen S."/>
        </authorList>
    </citation>
    <scope>NUCLEOTIDE SEQUENCE [LARGE SCALE GENOMIC DNA]</scope>
    <source>
        <strain evidence="3 4">ZZ0214-1</strain>
    </source>
</reference>
<comment type="caution">
    <text evidence="3">The sequence shown here is derived from an EMBL/GenBank/DDBJ whole genome shotgun (WGS) entry which is preliminary data.</text>
</comment>
<dbReference type="SMART" id="SM00225">
    <property type="entry name" value="BTB"/>
    <property type="match status" value="1"/>
</dbReference>
<feature type="domain" description="BTB" evidence="2">
    <location>
        <begin position="39"/>
        <end position="118"/>
    </location>
</feature>
<evidence type="ECO:0000256" key="1">
    <source>
        <dbReference type="SAM" id="MobiDB-lite"/>
    </source>
</evidence>
<dbReference type="SUPFAM" id="SSF54695">
    <property type="entry name" value="POZ domain"/>
    <property type="match status" value="1"/>
</dbReference>
<dbReference type="EMBL" id="AYKW01000045">
    <property type="protein sequence ID" value="PIL26316.1"/>
    <property type="molecule type" value="Genomic_DNA"/>
</dbReference>
<name>A0A2G8RXS2_9APHY</name>
<dbReference type="Gene3D" id="3.30.710.10">
    <property type="entry name" value="Potassium Channel Kv1.1, Chain A"/>
    <property type="match status" value="1"/>
</dbReference>
<evidence type="ECO:0000259" key="2">
    <source>
        <dbReference type="PROSITE" id="PS50097"/>
    </source>
</evidence>
<dbReference type="InterPro" id="IPR000210">
    <property type="entry name" value="BTB/POZ_dom"/>
</dbReference>
<organism evidence="3 4">
    <name type="scientific">Ganoderma sinense ZZ0214-1</name>
    <dbReference type="NCBI Taxonomy" id="1077348"/>
    <lineage>
        <taxon>Eukaryota</taxon>
        <taxon>Fungi</taxon>
        <taxon>Dikarya</taxon>
        <taxon>Basidiomycota</taxon>
        <taxon>Agaricomycotina</taxon>
        <taxon>Agaricomycetes</taxon>
        <taxon>Polyporales</taxon>
        <taxon>Polyporaceae</taxon>
        <taxon>Ganoderma</taxon>
    </lineage>
</organism>